<reference evidence="2" key="1">
    <citation type="journal article" date="2012" name="Science">
        <title>The Paleozoic origin of enzymatic lignin decomposition reconstructed from 31 fungal genomes.</title>
        <authorList>
            <person name="Floudas D."/>
            <person name="Binder M."/>
            <person name="Riley R."/>
            <person name="Barry K."/>
            <person name="Blanchette R.A."/>
            <person name="Henrissat B."/>
            <person name="Martinez A.T."/>
            <person name="Otillar R."/>
            <person name="Spatafora J.W."/>
            <person name="Yadav J.S."/>
            <person name="Aerts A."/>
            <person name="Benoit I."/>
            <person name="Boyd A."/>
            <person name="Carlson A."/>
            <person name="Copeland A."/>
            <person name="Coutinho P.M."/>
            <person name="de Vries R.P."/>
            <person name="Ferreira P."/>
            <person name="Findley K."/>
            <person name="Foster B."/>
            <person name="Gaskell J."/>
            <person name="Glotzer D."/>
            <person name="Gorecki P."/>
            <person name="Heitman J."/>
            <person name="Hesse C."/>
            <person name="Hori C."/>
            <person name="Igarashi K."/>
            <person name="Jurgens J.A."/>
            <person name="Kallen N."/>
            <person name="Kersten P."/>
            <person name="Kohler A."/>
            <person name="Kuees U."/>
            <person name="Kumar T.K.A."/>
            <person name="Kuo A."/>
            <person name="LaButti K."/>
            <person name="Larrondo L.F."/>
            <person name="Lindquist E."/>
            <person name="Ling A."/>
            <person name="Lombard V."/>
            <person name="Lucas S."/>
            <person name="Lundell T."/>
            <person name="Martin R."/>
            <person name="McLaughlin D.J."/>
            <person name="Morgenstern I."/>
            <person name="Morin E."/>
            <person name="Murat C."/>
            <person name="Nagy L.G."/>
            <person name="Nolan M."/>
            <person name="Ohm R.A."/>
            <person name="Patyshakuliyeva A."/>
            <person name="Rokas A."/>
            <person name="Ruiz-Duenas F.J."/>
            <person name="Sabat G."/>
            <person name="Salamov A."/>
            <person name="Samejima M."/>
            <person name="Schmutz J."/>
            <person name="Slot J.C."/>
            <person name="St John F."/>
            <person name="Stenlid J."/>
            <person name="Sun H."/>
            <person name="Sun S."/>
            <person name="Syed K."/>
            <person name="Tsang A."/>
            <person name="Wiebenga A."/>
            <person name="Young D."/>
            <person name="Pisabarro A."/>
            <person name="Eastwood D.C."/>
            <person name="Martin F."/>
            <person name="Cullen D."/>
            <person name="Grigoriev I.V."/>
            <person name="Hibbett D.S."/>
        </authorList>
    </citation>
    <scope>NUCLEOTIDE SEQUENCE [LARGE SCALE GENOMIC DNA]</scope>
    <source>
        <strain evidence="2">RWD-64-598 SS2</strain>
    </source>
</reference>
<name>A0A5M3MYE4_CONPW</name>
<dbReference type="Pfam" id="PF18759">
    <property type="entry name" value="Plavaka"/>
    <property type="match status" value="1"/>
</dbReference>
<dbReference type="RefSeq" id="XP_007765426.1">
    <property type="nucleotide sequence ID" value="XM_007767236.1"/>
</dbReference>
<organism evidence="1 2">
    <name type="scientific">Coniophora puteana (strain RWD-64-598)</name>
    <name type="common">Brown rot fungus</name>
    <dbReference type="NCBI Taxonomy" id="741705"/>
    <lineage>
        <taxon>Eukaryota</taxon>
        <taxon>Fungi</taxon>
        <taxon>Dikarya</taxon>
        <taxon>Basidiomycota</taxon>
        <taxon>Agaricomycotina</taxon>
        <taxon>Agaricomycetes</taxon>
        <taxon>Agaricomycetidae</taxon>
        <taxon>Boletales</taxon>
        <taxon>Coniophorineae</taxon>
        <taxon>Coniophoraceae</taxon>
        <taxon>Coniophora</taxon>
    </lineage>
</organism>
<comment type="caution">
    <text evidence="1">The sequence shown here is derived from an EMBL/GenBank/DDBJ whole genome shotgun (WGS) entry which is preliminary data.</text>
</comment>
<dbReference type="AlphaFoldDB" id="A0A5M3MYE4"/>
<gene>
    <name evidence="1" type="ORF">CONPUDRAFT_71007</name>
</gene>
<evidence type="ECO:0000313" key="2">
    <source>
        <dbReference type="Proteomes" id="UP000053558"/>
    </source>
</evidence>
<dbReference type="InterPro" id="IPR041078">
    <property type="entry name" value="Plavaka"/>
</dbReference>
<sequence length="285" mass="32871">MVQFLQVVDFVGWLPIVKDNHKQKKKKAWSNFKNAVWHESFKKFLEEVAIYAKTGQWVNRWDGIEQWFFPTILILSADFKSVMALTRGVNAKRPCPQTAALLEHARTLHHKEWDKVLLQAGMRNIDDVFSTLERTDVYKALSFDIIHANKEGMFGYHLWPIVQKEVLTLGCDVAAAVDDNKKHGDISKALTFTCHSILQYHVETGPNGYLLLRLVRAYVKFDMWLTLDVHTDITLAAGQKSLDILADLTKLYVWETATKLDKDWNFPENHTCNHSFRDIIVKGVT</sequence>
<protein>
    <submittedName>
        <fullName evidence="1">Uncharacterized protein</fullName>
    </submittedName>
</protein>
<dbReference type="EMBL" id="JH711575">
    <property type="protein sequence ID" value="EIW84168.1"/>
    <property type="molecule type" value="Genomic_DNA"/>
</dbReference>
<dbReference type="GeneID" id="19208890"/>
<evidence type="ECO:0000313" key="1">
    <source>
        <dbReference type="EMBL" id="EIW84168.1"/>
    </source>
</evidence>
<keyword evidence="2" id="KW-1185">Reference proteome</keyword>
<dbReference type="OrthoDB" id="3239511at2759"/>
<dbReference type="OMA" id="ELMICTS"/>
<accession>A0A5M3MYE4</accession>
<proteinExistence type="predicted"/>
<dbReference type="Proteomes" id="UP000053558">
    <property type="component" value="Unassembled WGS sequence"/>
</dbReference>
<dbReference type="KEGG" id="cput:CONPUDRAFT_71007"/>